<dbReference type="VEuPathDB" id="FungiDB:SAPIO_CDS5212"/>
<feature type="transmembrane region" description="Helical" evidence="11">
    <location>
        <begin position="49"/>
        <end position="71"/>
    </location>
</feature>
<dbReference type="OrthoDB" id="331948at2759"/>
<feature type="region of interest" description="Disordered" evidence="12">
    <location>
        <begin position="420"/>
        <end position="439"/>
    </location>
</feature>
<comment type="catalytic activity">
    <reaction evidence="10 11">
        <text>L-cysteinyl-[protein] + hexadecanoyl-CoA = S-hexadecanoyl-L-cysteinyl-[protein] + CoA</text>
        <dbReference type="Rhea" id="RHEA:36683"/>
        <dbReference type="Rhea" id="RHEA-COMP:10131"/>
        <dbReference type="Rhea" id="RHEA-COMP:11032"/>
        <dbReference type="ChEBI" id="CHEBI:29950"/>
        <dbReference type="ChEBI" id="CHEBI:57287"/>
        <dbReference type="ChEBI" id="CHEBI:57379"/>
        <dbReference type="ChEBI" id="CHEBI:74151"/>
        <dbReference type="EC" id="2.3.1.225"/>
    </reaction>
</comment>
<dbReference type="EC" id="2.3.1.225" evidence="11"/>
<proteinExistence type="inferred from homology"/>
<dbReference type="PANTHER" id="PTHR22883">
    <property type="entry name" value="ZINC FINGER DHHC DOMAIN CONTAINING PROTEIN"/>
    <property type="match status" value="1"/>
</dbReference>
<dbReference type="Proteomes" id="UP000028545">
    <property type="component" value="Unassembled WGS sequence"/>
</dbReference>
<dbReference type="GO" id="GO:0006612">
    <property type="term" value="P:protein targeting to membrane"/>
    <property type="evidence" value="ECO:0007669"/>
    <property type="project" value="TreeGrafter"/>
</dbReference>
<dbReference type="PROSITE" id="PS50216">
    <property type="entry name" value="DHHC"/>
    <property type="match status" value="1"/>
</dbReference>
<dbReference type="EMBL" id="JOWA01000098">
    <property type="protein sequence ID" value="KEZ42798.1"/>
    <property type="molecule type" value="Genomic_DNA"/>
</dbReference>
<dbReference type="GeneID" id="27724284"/>
<dbReference type="PANTHER" id="PTHR22883:SF23">
    <property type="entry name" value="PALMITOYLTRANSFERASE ZDHHC6"/>
    <property type="match status" value="1"/>
</dbReference>
<dbReference type="GO" id="GO:0005783">
    <property type="term" value="C:endoplasmic reticulum"/>
    <property type="evidence" value="ECO:0007669"/>
    <property type="project" value="TreeGrafter"/>
</dbReference>
<comment type="subcellular location">
    <subcellularLocation>
        <location evidence="1">Membrane</location>
        <topology evidence="1">Multi-pass membrane protein</topology>
    </subcellularLocation>
</comment>
<dbReference type="InterPro" id="IPR039859">
    <property type="entry name" value="PFA4/ZDH16/20/ERF2-like"/>
</dbReference>
<reference evidence="14 15" key="1">
    <citation type="journal article" date="2014" name="Genome Announc.">
        <title>Draft genome sequence of the pathogenic fungus Scedosporium apiospermum.</title>
        <authorList>
            <person name="Vandeputte P."/>
            <person name="Ghamrawi S."/>
            <person name="Rechenmann M."/>
            <person name="Iltis A."/>
            <person name="Giraud S."/>
            <person name="Fleury M."/>
            <person name="Thornton C."/>
            <person name="Delhaes L."/>
            <person name="Meyer W."/>
            <person name="Papon N."/>
            <person name="Bouchara J.P."/>
        </authorList>
    </citation>
    <scope>NUCLEOTIDE SEQUENCE [LARGE SCALE GENOMIC DNA]</scope>
    <source>
        <strain evidence="14 15">IHEM 14462</strain>
    </source>
</reference>
<dbReference type="KEGG" id="sapo:SAPIO_CDS5212"/>
<keyword evidence="7" id="KW-0449">Lipoprotein</keyword>
<comment type="caution">
    <text evidence="14">The sequence shown here is derived from an EMBL/GenBank/DDBJ whole genome shotgun (WGS) entry which is preliminary data.</text>
</comment>
<sequence length="439" mass="49709">MSSTTSTSLGVRWITRLVPCFLLALAGYATYVVIGRICVDFLLRERHETGLAIAFIVLYFFFFALGITCYIRTIWIVKTDPSLVPLEPNSRGARVLESREQHRRKGLKNAFSRPYNDEEAAIGYAPLDSNPDSPGLEKFYSKNVFVCESDGRPKWCHECGQWKPDRASHSQEIERCVRKMDHYCPWVGGMVAENSFKFFAQFTFYAWLFCAVIVSAAAYTIAKQVEDGSVPDGHTFAVLVLSGFLGFFSCAMSGTALRFILQNMTNVDLLKRQMSYQLAVRVPLGTQPTEKFATVTYPLPQAPPMQQVQPSQPTASLPSQQLSSQPIVQAANSAQPRAEEEPSNSRDRLAQRTFAILRTEPGENPWDLGYKRNWVTTMGNSPIDWFLPIKRSPSTLHDNPESEYPYGDLLAELKVRYGLDPKPWTDKDEGIEMRERNRR</sequence>
<keyword evidence="5 11" id="KW-0472">Membrane</keyword>
<dbReference type="InterPro" id="IPR001594">
    <property type="entry name" value="Palmitoyltrfase_DHHC"/>
</dbReference>
<dbReference type="OMA" id="SFYTKDV"/>
<keyword evidence="3 11" id="KW-0812">Transmembrane</keyword>
<evidence type="ECO:0000256" key="3">
    <source>
        <dbReference type="ARBA" id="ARBA00022692"/>
    </source>
</evidence>
<dbReference type="GO" id="GO:0016020">
    <property type="term" value="C:membrane"/>
    <property type="evidence" value="ECO:0007669"/>
    <property type="project" value="UniProtKB-SubCell"/>
</dbReference>
<feature type="domain" description="Palmitoyltransferase DHHC" evidence="13">
    <location>
        <begin position="152"/>
        <end position="271"/>
    </location>
</feature>
<protein>
    <recommendedName>
        <fullName evidence="11">Palmitoyltransferase</fullName>
        <ecNumber evidence="11">2.3.1.225</ecNumber>
    </recommendedName>
</protein>
<dbReference type="RefSeq" id="XP_016642597.1">
    <property type="nucleotide sequence ID" value="XM_016787582.1"/>
</dbReference>
<organism evidence="14 15">
    <name type="scientific">Pseudallescheria apiosperma</name>
    <name type="common">Scedosporium apiospermum</name>
    <dbReference type="NCBI Taxonomy" id="563466"/>
    <lineage>
        <taxon>Eukaryota</taxon>
        <taxon>Fungi</taxon>
        <taxon>Dikarya</taxon>
        <taxon>Ascomycota</taxon>
        <taxon>Pezizomycotina</taxon>
        <taxon>Sordariomycetes</taxon>
        <taxon>Hypocreomycetidae</taxon>
        <taxon>Microascales</taxon>
        <taxon>Microascaceae</taxon>
        <taxon>Scedosporium</taxon>
    </lineage>
</organism>
<evidence type="ECO:0000256" key="11">
    <source>
        <dbReference type="RuleBase" id="RU079119"/>
    </source>
</evidence>
<keyword evidence="15" id="KW-1185">Reference proteome</keyword>
<dbReference type="GO" id="GO:0005794">
    <property type="term" value="C:Golgi apparatus"/>
    <property type="evidence" value="ECO:0007669"/>
    <property type="project" value="TreeGrafter"/>
</dbReference>
<feature type="compositionally biased region" description="Low complexity" evidence="12">
    <location>
        <begin position="309"/>
        <end position="326"/>
    </location>
</feature>
<gene>
    <name evidence="14" type="ORF">SAPIO_CDS5212</name>
</gene>
<evidence type="ECO:0000256" key="8">
    <source>
        <dbReference type="ARBA" id="ARBA00023315"/>
    </source>
</evidence>
<feature type="transmembrane region" description="Helical" evidence="11">
    <location>
        <begin position="234"/>
        <end position="261"/>
    </location>
</feature>
<comment type="similarity">
    <text evidence="9">Belongs to the DHHC palmitoyltransferase family. PFA5 subfamily.</text>
</comment>
<keyword evidence="8 11" id="KW-0012">Acyltransferase</keyword>
<name>A0A084G636_PSEDA</name>
<evidence type="ECO:0000256" key="9">
    <source>
        <dbReference type="ARBA" id="ARBA00038298"/>
    </source>
</evidence>
<dbReference type="AlphaFoldDB" id="A0A084G636"/>
<evidence type="ECO:0000256" key="4">
    <source>
        <dbReference type="ARBA" id="ARBA00022989"/>
    </source>
</evidence>
<feature type="compositionally biased region" description="Basic and acidic residues" evidence="12">
    <location>
        <begin position="337"/>
        <end position="349"/>
    </location>
</feature>
<accession>A0A084G636</accession>
<dbReference type="HOGENOM" id="CLU_034009_0_0_1"/>
<feature type="region of interest" description="Disordered" evidence="12">
    <location>
        <begin position="302"/>
        <end position="349"/>
    </location>
</feature>
<dbReference type="Pfam" id="PF01529">
    <property type="entry name" value="DHHC"/>
    <property type="match status" value="1"/>
</dbReference>
<evidence type="ECO:0000256" key="5">
    <source>
        <dbReference type="ARBA" id="ARBA00023136"/>
    </source>
</evidence>
<evidence type="ECO:0000259" key="13">
    <source>
        <dbReference type="Pfam" id="PF01529"/>
    </source>
</evidence>
<feature type="transmembrane region" description="Helical" evidence="11">
    <location>
        <begin position="204"/>
        <end position="222"/>
    </location>
</feature>
<evidence type="ECO:0000256" key="1">
    <source>
        <dbReference type="ARBA" id="ARBA00004141"/>
    </source>
</evidence>
<evidence type="ECO:0000256" key="12">
    <source>
        <dbReference type="SAM" id="MobiDB-lite"/>
    </source>
</evidence>
<evidence type="ECO:0000256" key="2">
    <source>
        <dbReference type="ARBA" id="ARBA00022679"/>
    </source>
</evidence>
<evidence type="ECO:0000256" key="10">
    <source>
        <dbReference type="ARBA" id="ARBA00048048"/>
    </source>
</evidence>
<keyword evidence="4 11" id="KW-1133">Transmembrane helix</keyword>
<feature type="transmembrane region" description="Helical" evidence="11">
    <location>
        <begin position="21"/>
        <end position="43"/>
    </location>
</feature>
<dbReference type="GO" id="GO:0019706">
    <property type="term" value="F:protein-cysteine S-palmitoyltransferase activity"/>
    <property type="evidence" value="ECO:0007669"/>
    <property type="project" value="UniProtKB-EC"/>
</dbReference>
<evidence type="ECO:0000256" key="6">
    <source>
        <dbReference type="ARBA" id="ARBA00023139"/>
    </source>
</evidence>
<keyword evidence="2 11" id="KW-0808">Transferase</keyword>
<evidence type="ECO:0000313" key="14">
    <source>
        <dbReference type="EMBL" id="KEZ42798.1"/>
    </source>
</evidence>
<keyword evidence="6" id="KW-0564">Palmitate</keyword>
<comment type="domain">
    <text evidence="11">The DHHC domain is required for palmitoyltransferase activity.</text>
</comment>
<evidence type="ECO:0000256" key="7">
    <source>
        <dbReference type="ARBA" id="ARBA00023288"/>
    </source>
</evidence>
<evidence type="ECO:0000313" key="15">
    <source>
        <dbReference type="Proteomes" id="UP000028545"/>
    </source>
</evidence>